<dbReference type="AlphaFoldDB" id="A0ABD2QKP5"/>
<dbReference type="SMART" id="SM00224">
    <property type="entry name" value="GGL"/>
    <property type="match status" value="1"/>
</dbReference>
<comment type="similarity">
    <text evidence="2">Belongs to the G protein gamma family.</text>
</comment>
<dbReference type="InterPro" id="IPR036284">
    <property type="entry name" value="GGL_sf"/>
</dbReference>
<name>A0ABD2QKP5_9PLAT</name>
<dbReference type="GO" id="GO:0007165">
    <property type="term" value="P:signal transduction"/>
    <property type="evidence" value="ECO:0007669"/>
    <property type="project" value="UniProtKB-KW"/>
</dbReference>
<sequence>MHSKEDIMAVKKEVLDLKRHALMQRKKMSITILDLINYCEGELENDSLLMPTKVNPFRREKRKTCFFI</sequence>
<keyword evidence="5" id="KW-0807">Transducer</keyword>
<dbReference type="Pfam" id="PF00631">
    <property type="entry name" value="G-gamma"/>
    <property type="match status" value="1"/>
</dbReference>
<evidence type="ECO:0000256" key="5">
    <source>
        <dbReference type="ARBA" id="ARBA00023224"/>
    </source>
</evidence>
<evidence type="ECO:0000256" key="1">
    <source>
        <dbReference type="ARBA" id="ARBA00004236"/>
    </source>
</evidence>
<dbReference type="PANTHER" id="PTHR13809">
    <property type="entry name" value="GUANINE NUCLEOTIDE-BINDING PROTEIN GAMMA SUBUNIT"/>
    <property type="match status" value="1"/>
</dbReference>
<evidence type="ECO:0000313" key="8">
    <source>
        <dbReference type="Proteomes" id="UP001626550"/>
    </source>
</evidence>
<gene>
    <name evidence="7" type="ORF">Ciccas_001209</name>
</gene>
<comment type="caution">
    <text evidence="7">The sequence shown here is derived from an EMBL/GenBank/DDBJ whole genome shotgun (WGS) entry which is preliminary data.</text>
</comment>
<feature type="domain" description="G protein gamma" evidence="6">
    <location>
        <begin position="3"/>
        <end position="68"/>
    </location>
</feature>
<dbReference type="InterPro" id="IPR001770">
    <property type="entry name" value="G-protein_gamma"/>
</dbReference>
<evidence type="ECO:0000256" key="2">
    <source>
        <dbReference type="ARBA" id="ARBA00007431"/>
    </source>
</evidence>
<evidence type="ECO:0000259" key="6">
    <source>
        <dbReference type="PROSITE" id="PS50058"/>
    </source>
</evidence>
<evidence type="ECO:0000256" key="3">
    <source>
        <dbReference type="ARBA" id="ARBA00022475"/>
    </source>
</evidence>
<reference evidence="7 8" key="1">
    <citation type="submission" date="2024-11" db="EMBL/GenBank/DDBJ databases">
        <title>Adaptive evolution of stress response genes in parasites aligns with host niche diversity.</title>
        <authorList>
            <person name="Hahn C."/>
            <person name="Resl P."/>
        </authorList>
    </citation>
    <scope>NUCLEOTIDE SEQUENCE [LARGE SCALE GENOMIC DNA]</scope>
    <source>
        <strain evidence="7">EGGRZ-B1_66</strain>
        <tissue evidence="7">Body</tissue>
    </source>
</reference>
<comment type="subcellular location">
    <subcellularLocation>
        <location evidence="1">Cell membrane</location>
    </subcellularLocation>
</comment>
<dbReference type="EMBL" id="JBJKFK010000075">
    <property type="protein sequence ID" value="KAL3320118.1"/>
    <property type="molecule type" value="Genomic_DNA"/>
</dbReference>
<accession>A0ABD2QKP5</accession>
<protein>
    <recommendedName>
        <fullName evidence="6">G protein gamma domain-containing protein</fullName>
    </recommendedName>
</protein>
<dbReference type="PROSITE" id="PS50058">
    <property type="entry name" value="G_PROTEIN_GAMMA"/>
    <property type="match status" value="1"/>
</dbReference>
<keyword evidence="8" id="KW-1185">Reference proteome</keyword>
<evidence type="ECO:0000313" key="7">
    <source>
        <dbReference type="EMBL" id="KAL3320118.1"/>
    </source>
</evidence>
<dbReference type="InterPro" id="IPR015898">
    <property type="entry name" value="G-protein_gamma-like_dom"/>
</dbReference>
<dbReference type="Gene3D" id="4.10.260.10">
    <property type="entry name" value="Transducin (heterotrimeric G protein), gamma chain"/>
    <property type="match status" value="1"/>
</dbReference>
<organism evidence="7 8">
    <name type="scientific">Cichlidogyrus casuarinus</name>
    <dbReference type="NCBI Taxonomy" id="1844966"/>
    <lineage>
        <taxon>Eukaryota</taxon>
        <taxon>Metazoa</taxon>
        <taxon>Spiralia</taxon>
        <taxon>Lophotrochozoa</taxon>
        <taxon>Platyhelminthes</taxon>
        <taxon>Monogenea</taxon>
        <taxon>Monopisthocotylea</taxon>
        <taxon>Dactylogyridea</taxon>
        <taxon>Ancyrocephalidae</taxon>
        <taxon>Cichlidogyrus</taxon>
    </lineage>
</organism>
<dbReference type="GO" id="GO:0005886">
    <property type="term" value="C:plasma membrane"/>
    <property type="evidence" value="ECO:0007669"/>
    <property type="project" value="UniProtKB-SubCell"/>
</dbReference>
<keyword evidence="4" id="KW-0472">Membrane</keyword>
<dbReference type="SUPFAM" id="SSF48670">
    <property type="entry name" value="Transducin (heterotrimeric G protein), gamma chain"/>
    <property type="match status" value="1"/>
</dbReference>
<keyword evidence="3" id="KW-1003">Cell membrane</keyword>
<dbReference type="Proteomes" id="UP001626550">
    <property type="component" value="Unassembled WGS sequence"/>
</dbReference>
<evidence type="ECO:0000256" key="4">
    <source>
        <dbReference type="ARBA" id="ARBA00023136"/>
    </source>
</evidence>
<dbReference type="SMART" id="SM01224">
    <property type="entry name" value="G_gamma"/>
    <property type="match status" value="1"/>
</dbReference>
<proteinExistence type="inferred from homology"/>